<accession>A0A6I8V5J0</accession>
<evidence type="ECO:0000256" key="2">
    <source>
        <dbReference type="ARBA" id="ARBA00022574"/>
    </source>
</evidence>
<name>A0A6I8V5J0_DROPS</name>
<dbReference type="AlphaFoldDB" id="A0A6I8V5J0"/>
<dbReference type="InterPro" id="IPR036322">
    <property type="entry name" value="WD40_repeat_dom_sf"/>
</dbReference>
<evidence type="ECO:0000256" key="3">
    <source>
        <dbReference type="ARBA" id="ARBA00022737"/>
    </source>
</evidence>
<dbReference type="InParanoid" id="A0A6I8V5J0"/>
<dbReference type="InterPro" id="IPR015505">
    <property type="entry name" value="Coronin"/>
</dbReference>
<sequence length="463" mass="51733">MEMSLVRMVRNSKFRHVFGQAQKREDGFENIRVSKTSWDSTLCCANPKFLAIILETSGGGAFIVLPLSQTGRIPSDYPLVSGHTSPVLDIAWCPHDDNLIASASEDCSVKLWMIPDEGLTTTLTQPTVDLVYHERRVALLLWHPSAHNVLLTAGWDKKVVIWNVGTGEILVHLDSHPEVLYSACFNWDGTMLVTTCRDKKIRIFDPRTAKLYSEAICHDSARASRAIFLRSGLVFTTGFNRASDRQYSLRDPQDLCNSIAQGNLDMASGVLFPIYDADTNMIYLCGKGDLVIKFFEVTPEPPYVHYISCFKTTEPQRGIAMMPKRGCDIIACEVARFYRLTSNGQCQVVSMTVPRKSDHFQEDLYPNTLAATAAITAEEWIAGMDAEPVTFSLKDSFIDVTATNQNSNERRPRKRAIGATACRASGSTISRDRVSRAATMWEKLLNKNKAKQMEKQNAEDARA</sequence>
<reference evidence="10" key="2">
    <citation type="submission" date="2025-08" db="UniProtKB">
        <authorList>
            <consortium name="RefSeq"/>
        </authorList>
    </citation>
    <scope>IDENTIFICATION</scope>
    <source>
        <strain evidence="10">MV-25-SWS-2005</strain>
        <tissue evidence="10">Whole body</tissue>
    </source>
</reference>
<keyword evidence="3 7" id="KW-0677">Repeat</keyword>
<keyword evidence="9" id="KW-1185">Reference proteome</keyword>
<dbReference type="SUPFAM" id="SSF50978">
    <property type="entry name" value="WD40 repeat-like"/>
    <property type="match status" value="1"/>
</dbReference>
<evidence type="ECO:0000259" key="8">
    <source>
        <dbReference type="SMART" id="SM01166"/>
    </source>
</evidence>
<evidence type="ECO:0000256" key="5">
    <source>
        <dbReference type="ARBA" id="ARBA00023203"/>
    </source>
</evidence>
<reference evidence="9" key="1">
    <citation type="submission" date="2024-06" db="UniProtKB">
        <authorList>
            <consortium name="RefSeq"/>
        </authorList>
    </citation>
    <scope>NUCLEOTIDE SEQUENCE [LARGE SCALE GENOMIC DNA]</scope>
    <source>
        <strain evidence="9">MV2-25</strain>
    </source>
</reference>
<keyword evidence="5" id="KW-0009">Actin-binding</keyword>
<dbReference type="PROSITE" id="PS50294">
    <property type="entry name" value="WD_REPEATS_REGION"/>
    <property type="match status" value="1"/>
</dbReference>
<dbReference type="KEGG" id="dpo:13036500"/>
<evidence type="ECO:0000313" key="10">
    <source>
        <dbReference type="RefSeq" id="XP_003736517.3"/>
    </source>
</evidence>
<gene>
    <name evidence="10" type="primary">LOC13036500</name>
</gene>
<evidence type="ECO:0000256" key="1">
    <source>
        <dbReference type="ARBA" id="ARBA00009482"/>
    </source>
</evidence>
<dbReference type="Proteomes" id="UP000001819">
    <property type="component" value="Chromosome 2"/>
</dbReference>
<dbReference type="PROSITE" id="PS00678">
    <property type="entry name" value="WD_REPEATS_1"/>
    <property type="match status" value="1"/>
</dbReference>
<proteinExistence type="inferred from homology"/>
<feature type="repeat" description="WD" evidence="6">
    <location>
        <begin position="173"/>
        <end position="214"/>
    </location>
</feature>
<dbReference type="Gene3D" id="2.130.10.10">
    <property type="entry name" value="YVTN repeat-like/Quinoprotein amine dehydrogenase"/>
    <property type="match status" value="1"/>
</dbReference>
<feature type="repeat" description="WD" evidence="6">
    <location>
        <begin position="80"/>
        <end position="112"/>
    </location>
</feature>
<keyword evidence="2 6" id="KW-0853">WD repeat</keyword>
<dbReference type="SMART" id="SM00320">
    <property type="entry name" value="WD40"/>
    <property type="match status" value="3"/>
</dbReference>
<feature type="repeat" description="WD" evidence="6">
    <location>
        <begin position="130"/>
        <end position="172"/>
    </location>
</feature>
<dbReference type="PROSITE" id="PS50082">
    <property type="entry name" value="WD_REPEATS_2"/>
    <property type="match status" value="3"/>
</dbReference>
<dbReference type="RefSeq" id="XP_003736517.3">
    <property type="nucleotide sequence ID" value="XM_003736469.3"/>
</dbReference>
<dbReference type="Pfam" id="PF00400">
    <property type="entry name" value="WD40"/>
    <property type="match status" value="3"/>
</dbReference>
<dbReference type="PANTHER" id="PTHR10856:SF0">
    <property type="entry name" value="CORONIN"/>
    <property type="match status" value="1"/>
</dbReference>
<evidence type="ECO:0000256" key="4">
    <source>
        <dbReference type="ARBA" id="ARBA00023054"/>
    </source>
</evidence>
<dbReference type="InterPro" id="IPR019775">
    <property type="entry name" value="WD40_repeat_CS"/>
</dbReference>
<dbReference type="Pfam" id="PF16300">
    <property type="entry name" value="WD40_4"/>
    <property type="match status" value="1"/>
</dbReference>
<keyword evidence="4" id="KW-0175">Coiled coil</keyword>
<evidence type="ECO:0000256" key="7">
    <source>
        <dbReference type="RuleBase" id="RU280818"/>
    </source>
</evidence>
<protein>
    <recommendedName>
        <fullName evidence="7">Coronin</fullName>
    </recommendedName>
</protein>
<dbReference type="Pfam" id="PF08953">
    <property type="entry name" value="DUF1899"/>
    <property type="match status" value="1"/>
</dbReference>
<dbReference type="InterPro" id="IPR015943">
    <property type="entry name" value="WD40/YVTN_repeat-like_dom_sf"/>
</dbReference>
<dbReference type="SMART" id="SM01167">
    <property type="entry name" value="DUF1900"/>
    <property type="match status" value="1"/>
</dbReference>
<evidence type="ECO:0000313" key="9">
    <source>
        <dbReference type="Proteomes" id="UP000001819"/>
    </source>
</evidence>
<comment type="similarity">
    <text evidence="1 7">Belongs to the WD repeat coronin family.</text>
</comment>
<dbReference type="GO" id="GO:0007015">
    <property type="term" value="P:actin filament organization"/>
    <property type="evidence" value="ECO:0007669"/>
    <property type="project" value="TreeGrafter"/>
</dbReference>
<dbReference type="FunFam" id="2.130.10.10:FF:000502">
    <property type="entry name" value="Coronin"/>
    <property type="match status" value="1"/>
</dbReference>
<dbReference type="PANTHER" id="PTHR10856">
    <property type="entry name" value="CORONIN"/>
    <property type="match status" value="1"/>
</dbReference>
<organism evidence="9 10">
    <name type="scientific">Drosophila pseudoobscura pseudoobscura</name>
    <name type="common">Fruit fly</name>
    <dbReference type="NCBI Taxonomy" id="46245"/>
    <lineage>
        <taxon>Eukaryota</taxon>
        <taxon>Metazoa</taxon>
        <taxon>Ecdysozoa</taxon>
        <taxon>Arthropoda</taxon>
        <taxon>Hexapoda</taxon>
        <taxon>Insecta</taxon>
        <taxon>Pterygota</taxon>
        <taxon>Neoptera</taxon>
        <taxon>Endopterygota</taxon>
        <taxon>Diptera</taxon>
        <taxon>Brachycera</taxon>
        <taxon>Muscomorpha</taxon>
        <taxon>Ephydroidea</taxon>
        <taxon>Drosophilidae</taxon>
        <taxon>Drosophila</taxon>
        <taxon>Sophophora</taxon>
    </lineage>
</organism>
<dbReference type="InterPro" id="IPR001680">
    <property type="entry name" value="WD40_rpt"/>
</dbReference>
<feature type="domain" description="DUF1899" evidence="8">
    <location>
        <begin position="7"/>
        <end position="71"/>
    </location>
</feature>
<dbReference type="InterPro" id="IPR015048">
    <property type="entry name" value="DUF1899"/>
</dbReference>
<dbReference type="GO" id="GO:0051015">
    <property type="term" value="F:actin filament binding"/>
    <property type="evidence" value="ECO:0007669"/>
    <property type="project" value="TreeGrafter"/>
</dbReference>
<evidence type="ECO:0000256" key="6">
    <source>
        <dbReference type="PROSITE-ProRule" id="PRU00221"/>
    </source>
</evidence>
<dbReference type="SMART" id="SM01166">
    <property type="entry name" value="DUF1899"/>
    <property type="match status" value="1"/>
</dbReference>